<dbReference type="PANTHER" id="PTHR10884">
    <property type="entry name" value="NADH DEHYDROGENASE UBIQUINONE IRON-SULFUR PROTEIN 3"/>
    <property type="match status" value="1"/>
</dbReference>
<dbReference type="AlphaFoldDB" id="A0A4E0QKS9"/>
<proteinExistence type="inferred from homology"/>
<evidence type="ECO:0000256" key="1">
    <source>
        <dbReference type="ARBA" id="ARBA00007569"/>
    </source>
</evidence>
<protein>
    <submittedName>
        <fullName evidence="4">NADH dehydrogenase</fullName>
    </submittedName>
</protein>
<comment type="caution">
    <text evidence="4">The sequence shown here is derived from an EMBL/GenBank/DDBJ whole genome shotgun (WGS) entry which is preliminary data.</text>
</comment>
<evidence type="ECO:0000313" key="5">
    <source>
        <dbReference type="Proteomes" id="UP000030428"/>
    </source>
</evidence>
<dbReference type="EMBL" id="JSZA02000280">
    <property type="protein sequence ID" value="TGO01997.1"/>
    <property type="molecule type" value="Genomic_DNA"/>
</dbReference>
<dbReference type="SUPFAM" id="SSF143243">
    <property type="entry name" value="Nqo5-like"/>
    <property type="match status" value="1"/>
</dbReference>
<dbReference type="InterPro" id="IPR037232">
    <property type="entry name" value="NADH_quin_OxRdtase_su_C/D-like"/>
</dbReference>
<dbReference type="Gene3D" id="3.30.460.80">
    <property type="entry name" value="NADH:ubiquinone oxidoreductase, 30kDa subunit"/>
    <property type="match status" value="1"/>
</dbReference>
<evidence type="ECO:0000313" key="4">
    <source>
        <dbReference type="EMBL" id="TGO01997.1"/>
    </source>
</evidence>
<sequence>MSTQLPDVLESVFQEMPHLVFEQQGARRLRLKPRAEALPTLLELLKGRAGYLHLSAISCVDWPTTDEFELVYHIWSYEINTLVSAHIYIPKKPGHYVSVYDIYTPAAFFERDIHEMFGVYFEGSPNMAPFILTEWDGPPPMLKSFSSLDYVEKTFKWQDYSPEWLKEIEAKGGGIVE</sequence>
<comment type="similarity">
    <text evidence="1">Belongs to the complex I 30 kDa subunit family.</text>
</comment>
<feature type="domain" description="NADH:ubiquinone oxidoreductase 30kDa subunit" evidence="3">
    <location>
        <begin position="34"/>
        <end position="147"/>
    </location>
</feature>
<dbReference type="Pfam" id="PF00329">
    <property type="entry name" value="Complex1_30kDa"/>
    <property type="match status" value="1"/>
</dbReference>
<keyword evidence="5" id="KW-1185">Reference proteome</keyword>
<dbReference type="PANTHER" id="PTHR10884:SF14">
    <property type="entry name" value="NADH DEHYDROGENASE [UBIQUINONE] IRON-SULFUR PROTEIN 3, MITOCHONDRIAL"/>
    <property type="match status" value="1"/>
</dbReference>
<name>A0A4E0QKS9_9GAMM</name>
<dbReference type="Proteomes" id="UP000030428">
    <property type="component" value="Unassembled WGS sequence"/>
</dbReference>
<dbReference type="GO" id="GO:0008137">
    <property type="term" value="F:NADH dehydrogenase (ubiquinone) activity"/>
    <property type="evidence" value="ECO:0007669"/>
    <property type="project" value="InterPro"/>
</dbReference>
<organism evidence="4 5">
    <name type="scientific">Candidatus Thiomargarita nelsonii</name>
    <dbReference type="NCBI Taxonomy" id="1003181"/>
    <lineage>
        <taxon>Bacteria</taxon>
        <taxon>Pseudomonadati</taxon>
        <taxon>Pseudomonadota</taxon>
        <taxon>Gammaproteobacteria</taxon>
        <taxon>Thiotrichales</taxon>
        <taxon>Thiotrichaceae</taxon>
        <taxon>Thiomargarita</taxon>
    </lineage>
</organism>
<keyword evidence="2" id="KW-0472">Membrane</keyword>
<evidence type="ECO:0000256" key="2">
    <source>
        <dbReference type="ARBA" id="ARBA00022475"/>
    </source>
</evidence>
<accession>A0A4E0QKS9</accession>
<reference evidence="4 5" key="1">
    <citation type="journal article" date="2016" name="Front. Microbiol.">
        <title>Single-Cell (Meta-)Genomics of a Dimorphic Candidatus Thiomargarita nelsonii Reveals Genomic Plasticity.</title>
        <authorList>
            <person name="Flood B.E."/>
            <person name="Fliss P."/>
            <person name="Jones D.S."/>
            <person name="Dick G.J."/>
            <person name="Jain S."/>
            <person name="Kaster A.K."/>
            <person name="Winkel M."/>
            <person name="Mussmann M."/>
            <person name="Bailey J."/>
        </authorList>
    </citation>
    <scope>NUCLEOTIDE SEQUENCE [LARGE SCALE GENOMIC DNA]</scope>
    <source>
        <strain evidence="4">Hydrate Ridge</strain>
    </source>
</reference>
<dbReference type="InterPro" id="IPR001268">
    <property type="entry name" value="NADH_UbQ_OxRdtase_30kDa_su"/>
</dbReference>
<keyword evidence="2" id="KW-1003">Cell membrane</keyword>
<evidence type="ECO:0000259" key="3">
    <source>
        <dbReference type="Pfam" id="PF00329"/>
    </source>
</evidence>
<gene>
    <name evidence="4" type="ORF">PN36_32305</name>
</gene>